<keyword evidence="9" id="KW-1185">Reference proteome</keyword>
<feature type="transmembrane region" description="Helical" evidence="5">
    <location>
        <begin position="251"/>
        <end position="270"/>
    </location>
</feature>
<comment type="subcellular location">
    <subcellularLocation>
        <location evidence="1">Cell membrane</location>
        <topology evidence="1">Multi-pass membrane protein</topology>
    </subcellularLocation>
</comment>
<accession>A0A5B8YRA4</accession>
<dbReference type="PROSITE" id="PS50893">
    <property type="entry name" value="ABC_TRANSPORTER_2"/>
    <property type="match status" value="1"/>
</dbReference>
<feature type="domain" description="ABC transmembrane type-1" evidence="7">
    <location>
        <begin position="30"/>
        <end position="305"/>
    </location>
</feature>
<protein>
    <submittedName>
        <fullName evidence="8">ATP-binding cassette domain-containing protein</fullName>
    </submittedName>
</protein>
<feature type="domain" description="ABC transporter" evidence="6">
    <location>
        <begin position="338"/>
        <end position="551"/>
    </location>
</feature>
<keyword evidence="2 5" id="KW-0812">Transmembrane</keyword>
<dbReference type="InterPro" id="IPR036640">
    <property type="entry name" value="ABC1_TM_sf"/>
</dbReference>
<gene>
    <name evidence="8" type="ORF">FK178_13120</name>
</gene>
<dbReference type="EMBL" id="CP042476">
    <property type="protein sequence ID" value="QED38599.1"/>
    <property type="molecule type" value="Genomic_DNA"/>
</dbReference>
<dbReference type="AlphaFoldDB" id="A0A5B8YRA4"/>
<dbReference type="InterPro" id="IPR011527">
    <property type="entry name" value="ABC1_TM_dom"/>
</dbReference>
<dbReference type="PROSITE" id="PS50929">
    <property type="entry name" value="ABC_TM1F"/>
    <property type="match status" value="1"/>
</dbReference>
<evidence type="ECO:0000313" key="8">
    <source>
        <dbReference type="EMBL" id="QED38599.1"/>
    </source>
</evidence>
<dbReference type="InterPro" id="IPR003439">
    <property type="entry name" value="ABC_transporter-like_ATP-bd"/>
</dbReference>
<keyword evidence="4 5" id="KW-0472">Membrane</keyword>
<dbReference type="Pfam" id="PF00005">
    <property type="entry name" value="ABC_tran"/>
    <property type="match status" value="1"/>
</dbReference>
<evidence type="ECO:0000256" key="2">
    <source>
        <dbReference type="ARBA" id="ARBA00022692"/>
    </source>
</evidence>
<dbReference type="Proteomes" id="UP000321954">
    <property type="component" value="Chromosome"/>
</dbReference>
<dbReference type="InterPro" id="IPR027417">
    <property type="entry name" value="P-loop_NTPase"/>
</dbReference>
<proteinExistence type="predicted"/>
<dbReference type="KEGG" id="anp:FK178_13120"/>
<name>A0A5B8YRA4_9FLAO</name>
<dbReference type="Pfam" id="PF00664">
    <property type="entry name" value="ABC_membrane"/>
    <property type="match status" value="1"/>
</dbReference>
<dbReference type="SUPFAM" id="SSF52540">
    <property type="entry name" value="P-loop containing nucleoside triphosphate hydrolases"/>
    <property type="match status" value="1"/>
</dbReference>
<keyword evidence="3 5" id="KW-1133">Transmembrane helix</keyword>
<dbReference type="PANTHER" id="PTHR43394:SF4">
    <property type="entry name" value="TOXIN SECRETION ABC TRANSPORTER ATP-BINDING PROTEIN"/>
    <property type="match status" value="1"/>
</dbReference>
<dbReference type="GO" id="GO:0015421">
    <property type="term" value="F:ABC-type oligopeptide transporter activity"/>
    <property type="evidence" value="ECO:0007669"/>
    <property type="project" value="TreeGrafter"/>
</dbReference>
<feature type="transmembrane region" description="Helical" evidence="5">
    <location>
        <begin position="161"/>
        <end position="177"/>
    </location>
</feature>
<dbReference type="InterPro" id="IPR039421">
    <property type="entry name" value="Type_1_exporter"/>
</dbReference>
<keyword evidence="8" id="KW-0547">Nucleotide-binding</keyword>
<dbReference type="GO" id="GO:0005524">
    <property type="term" value="F:ATP binding"/>
    <property type="evidence" value="ECO:0007669"/>
    <property type="project" value="UniProtKB-KW"/>
</dbReference>
<dbReference type="SUPFAM" id="SSF90123">
    <property type="entry name" value="ABC transporter transmembrane region"/>
    <property type="match status" value="1"/>
</dbReference>
<keyword evidence="8" id="KW-0067">ATP-binding</keyword>
<dbReference type="Gene3D" id="1.20.1560.10">
    <property type="entry name" value="ABC transporter type 1, transmembrane domain"/>
    <property type="match status" value="1"/>
</dbReference>
<sequence length="553" mass="62666">MVKKSSSAIKRLTGLLKMDRKDILQIFYYAIFAGLLNMAVPLGIQAIVNLIQGGSVSTSWIILVVLVTLAVGLVGLLEIMQIRIVENIQQKIFTRSSFEFTYRFPRIKMAEFTDIYPPELANRFFDTLNVQKGVTKLLLDFPAALLQILFGLILLSLYHPFFIIYGLLLVLLIYLVFKFTAWKGLETSLDESKHKYKVAHWLQEVARSLFSFKVAGNSNLAMEKNDQLTEKYLKARESHFKILRIQYVKMVLFKVLVTAGLLAIGGLLVLNQEMNIGQFVAAEIIILLILSSVERLIKGLDIIYDTLTSLEKMGQVVDKELESKEGRNKMYDASPLNLELKEVSYKVGKSSILKDISFELKAGEKVLLKGPNGSGRTSLLKLIAGINEISQGNIYINNVSINGIKLNEYRKRLGVFIAEEFPFEGTLLENITFGDSRIPEKDVYWAIEHAGLSQFVKEQANGIHTNILPEGKYLSSLISKKIILARCIVRKPDILLLKEPLELFDPAEATRILEFLIDPVHKWSILVASQNPVWETVCDKKVFLENRIDKYKK</sequence>
<reference evidence="8 9" key="1">
    <citation type="submission" date="2019-08" db="EMBL/GenBank/DDBJ databases">
        <title>Antarcticibacterium arcticum sp. nov., a bacterium isolated from marine sediment of the Canadian Beaufort Sea.</title>
        <authorList>
            <person name="Lee Y.M."/>
            <person name="Baek K."/>
            <person name="Lee D.-H."/>
            <person name="Shin S.C."/>
            <person name="Jin Y.K."/>
            <person name="Park Y."/>
        </authorList>
    </citation>
    <scope>NUCLEOTIDE SEQUENCE [LARGE SCALE GENOMIC DNA]</scope>
    <source>
        <strain evidence="8 9">PAMC 28998</strain>
    </source>
</reference>
<dbReference type="Gene3D" id="3.40.50.300">
    <property type="entry name" value="P-loop containing nucleotide triphosphate hydrolases"/>
    <property type="match status" value="1"/>
</dbReference>
<evidence type="ECO:0000313" key="9">
    <source>
        <dbReference type="Proteomes" id="UP000321954"/>
    </source>
</evidence>
<evidence type="ECO:0000256" key="1">
    <source>
        <dbReference type="ARBA" id="ARBA00004651"/>
    </source>
</evidence>
<dbReference type="RefSeq" id="WP_146836057.1">
    <property type="nucleotide sequence ID" value="NZ_CP042476.1"/>
</dbReference>
<evidence type="ECO:0000259" key="6">
    <source>
        <dbReference type="PROSITE" id="PS50893"/>
    </source>
</evidence>
<feature type="transmembrane region" description="Helical" evidence="5">
    <location>
        <begin position="60"/>
        <end position="80"/>
    </location>
</feature>
<dbReference type="GO" id="GO:0005886">
    <property type="term" value="C:plasma membrane"/>
    <property type="evidence" value="ECO:0007669"/>
    <property type="project" value="UniProtKB-SubCell"/>
</dbReference>
<dbReference type="OrthoDB" id="311344at2"/>
<evidence type="ECO:0000256" key="4">
    <source>
        <dbReference type="ARBA" id="ARBA00023136"/>
    </source>
</evidence>
<dbReference type="PANTHER" id="PTHR43394">
    <property type="entry name" value="ATP-DEPENDENT PERMEASE MDL1, MITOCHONDRIAL"/>
    <property type="match status" value="1"/>
</dbReference>
<evidence type="ECO:0000256" key="5">
    <source>
        <dbReference type="SAM" id="Phobius"/>
    </source>
</evidence>
<evidence type="ECO:0000256" key="3">
    <source>
        <dbReference type="ARBA" id="ARBA00022989"/>
    </source>
</evidence>
<feature type="transmembrane region" description="Helical" evidence="5">
    <location>
        <begin position="137"/>
        <end position="155"/>
    </location>
</feature>
<dbReference type="GO" id="GO:0016887">
    <property type="term" value="F:ATP hydrolysis activity"/>
    <property type="evidence" value="ECO:0007669"/>
    <property type="project" value="InterPro"/>
</dbReference>
<evidence type="ECO:0000259" key="7">
    <source>
        <dbReference type="PROSITE" id="PS50929"/>
    </source>
</evidence>
<organism evidence="8 9">
    <name type="scientific">Antarcticibacterium arcticum</name>
    <dbReference type="NCBI Taxonomy" id="2585771"/>
    <lineage>
        <taxon>Bacteria</taxon>
        <taxon>Pseudomonadati</taxon>
        <taxon>Bacteroidota</taxon>
        <taxon>Flavobacteriia</taxon>
        <taxon>Flavobacteriales</taxon>
        <taxon>Flavobacteriaceae</taxon>
        <taxon>Antarcticibacterium</taxon>
    </lineage>
</organism>
<feature type="transmembrane region" description="Helical" evidence="5">
    <location>
        <begin position="26"/>
        <end position="48"/>
    </location>
</feature>